<keyword evidence="2" id="KW-1185">Reference proteome</keyword>
<sequence length="217" mass="25030">MMSRSSRPILINILKEPRRRFIAALTVPSFLEPHILRPLALDIAELPSYPRNASPWNRLRSERGDYSRTVITRVKYRIKGAGESLEINLPNKERIREWRALPCPFFGVFLSAGLLWARCGEWHLGFPRSELQGASWYQLLHWDSMREAQSKHRLKGCLSNDPVPLSPGQERDRIGRWNYNKGWEDRGWQMSAMAISCARAVVPAPRFRLCLSYGCGP</sequence>
<evidence type="ECO:0000313" key="1">
    <source>
        <dbReference type="EMBL" id="CAH1392094.1"/>
    </source>
</evidence>
<dbReference type="Proteomes" id="UP001152798">
    <property type="component" value="Chromosome 1"/>
</dbReference>
<dbReference type="OrthoDB" id="9978016at2759"/>
<reference evidence="1" key="1">
    <citation type="submission" date="2022-01" db="EMBL/GenBank/DDBJ databases">
        <authorList>
            <person name="King R."/>
        </authorList>
    </citation>
    <scope>NUCLEOTIDE SEQUENCE</scope>
</reference>
<gene>
    <name evidence="1" type="ORF">NEZAVI_LOCUS2979</name>
</gene>
<organism evidence="1 2">
    <name type="scientific">Nezara viridula</name>
    <name type="common">Southern green stink bug</name>
    <name type="synonym">Cimex viridulus</name>
    <dbReference type="NCBI Taxonomy" id="85310"/>
    <lineage>
        <taxon>Eukaryota</taxon>
        <taxon>Metazoa</taxon>
        <taxon>Ecdysozoa</taxon>
        <taxon>Arthropoda</taxon>
        <taxon>Hexapoda</taxon>
        <taxon>Insecta</taxon>
        <taxon>Pterygota</taxon>
        <taxon>Neoptera</taxon>
        <taxon>Paraneoptera</taxon>
        <taxon>Hemiptera</taxon>
        <taxon>Heteroptera</taxon>
        <taxon>Panheteroptera</taxon>
        <taxon>Pentatomomorpha</taxon>
        <taxon>Pentatomoidea</taxon>
        <taxon>Pentatomidae</taxon>
        <taxon>Pentatominae</taxon>
        <taxon>Nezara</taxon>
    </lineage>
</organism>
<evidence type="ECO:0000313" key="2">
    <source>
        <dbReference type="Proteomes" id="UP001152798"/>
    </source>
</evidence>
<dbReference type="EMBL" id="OV725077">
    <property type="protein sequence ID" value="CAH1392094.1"/>
    <property type="molecule type" value="Genomic_DNA"/>
</dbReference>
<dbReference type="Pfam" id="PF14598">
    <property type="entry name" value="PAS_11"/>
    <property type="match status" value="1"/>
</dbReference>
<protein>
    <submittedName>
        <fullName evidence="1">Uncharacterized protein</fullName>
    </submittedName>
</protein>
<proteinExistence type="predicted"/>
<dbReference type="AlphaFoldDB" id="A0A9P0E1H8"/>
<name>A0A9P0E1H8_NEZVI</name>
<accession>A0A9P0E1H8</accession>